<keyword evidence="3" id="KW-1185">Reference proteome</keyword>
<dbReference type="Proteomes" id="UP000728032">
    <property type="component" value="Unassembled WGS sequence"/>
</dbReference>
<reference evidence="2" key="1">
    <citation type="submission" date="2020-11" db="EMBL/GenBank/DDBJ databases">
        <authorList>
            <person name="Tran Van P."/>
        </authorList>
    </citation>
    <scope>NUCLEOTIDE SEQUENCE</scope>
</reference>
<dbReference type="EMBL" id="OC950499">
    <property type="protein sequence ID" value="CAD7664002.1"/>
    <property type="molecule type" value="Genomic_DNA"/>
</dbReference>
<sequence length="94" mass="10670">MGVIRHFNSALNTSDSDLIEDILDNLLDGHESEVERDVTGVEGNVGSGRTGRRSREPRLRTNPLRPEPTFRALGLRGKSHKKRRRYADCMHPFT</sequence>
<evidence type="ECO:0000256" key="1">
    <source>
        <dbReference type="SAM" id="MobiDB-lite"/>
    </source>
</evidence>
<name>A0A7R9QZD4_9ACAR</name>
<evidence type="ECO:0000313" key="3">
    <source>
        <dbReference type="Proteomes" id="UP000728032"/>
    </source>
</evidence>
<accession>A0A7R9QZD4</accession>
<evidence type="ECO:0000313" key="2">
    <source>
        <dbReference type="EMBL" id="CAD7664002.1"/>
    </source>
</evidence>
<gene>
    <name evidence="2" type="ORF">ONB1V03_LOCUS20560</name>
</gene>
<protein>
    <submittedName>
        <fullName evidence="2">Uncharacterized protein</fullName>
    </submittedName>
</protein>
<proteinExistence type="predicted"/>
<dbReference type="AlphaFoldDB" id="A0A7R9QZD4"/>
<organism evidence="2">
    <name type="scientific">Oppiella nova</name>
    <dbReference type="NCBI Taxonomy" id="334625"/>
    <lineage>
        <taxon>Eukaryota</taxon>
        <taxon>Metazoa</taxon>
        <taxon>Ecdysozoa</taxon>
        <taxon>Arthropoda</taxon>
        <taxon>Chelicerata</taxon>
        <taxon>Arachnida</taxon>
        <taxon>Acari</taxon>
        <taxon>Acariformes</taxon>
        <taxon>Sarcoptiformes</taxon>
        <taxon>Oribatida</taxon>
        <taxon>Brachypylina</taxon>
        <taxon>Oppioidea</taxon>
        <taxon>Oppiidae</taxon>
        <taxon>Oppiella</taxon>
    </lineage>
</organism>
<feature type="non-terminal residue" evidence="2">
    <location>
        <position position="1"/>
    </location>
</feature>
<dbReference type="EMBL" id="CAJPVJ010035674">
    <property type="protein sequence ID" value="CAG2181139.1"/>
    <property type="molecule type" value="Genomic_DNA"/>
</dbReference>
<feature type="region of interest" description="Disordered" evidence="1">
    <location>
        <begin position="35"/>
        <end position="70"/>
    </location>
</feature>
<dbReference type="OrthoDB" id="75169at2759"/>